<dbReference type="InterPro" id="IPR019449">
    <property type="entry name" value="FMP27_WPPW_RBG"/>
</dbReference>
<dbReference type="InParanoid" id="A0A286UMM9"/>
<feature type="region of interest" description="Disordered" evidence="1">
    <location>
        <begin position="2572"/>
        <end position="2591"/>
    </location>
</feature>
<feature type="region of interest" description="Disordered" evidence="1">
    <location>
        <begin position="2736"/>
        <end position="2851"/>
    </location>
</feature>
<evidence type="ECO:0000256" key="2">
    <source>
        <dbReference type="SAM" id="Phobius"/>
    </source>
</evidence>
<feature type="transmembrane region" description="Helical" evidence="2">
    <location>
        <begin position="3167"/>
        <end position="3191"/>
    </location>
</feature>
<evidence type="ECO:0000259" key="5">
    <source>
        <dbReference type="SMART" id="SM01216"/>
    </source>
</evidence>
<feature type="transmembrane region" description="Helical" evidence="2">
    <location>
        <begin position="3197"/>
        <end position="3220"/>
    </location>
</feature>
<dbReference type="PANTHER" id="PTHR15678">
    <property type="entry name" value="ANTIGEN MLAA-22-RELATED"/>
    <property type="match status" value="1"/>
</dbReference>
<dbReference type="InterPro" id="IPR019415">
    <property type="entry name" value="FMP27_SW_RBG"/>
</dbReference>
<dbReference type="SMART" id="SM01215">
    <property type="entry name" value="Fmp27_SW"/>
    <property type="match status" value="1"/>
</dbReference>
<dbReference type="InterPro" id="IPR021369">
    <property type="entry name" value="DUF2985"/>
</dbReference>
<gene>
    <name evidence="6" type="ORF">PNOK_0349400</name>
</gene>
<feature type="region of interest" description="Disordered" evidence="1">
    <location>
        <begin position="3248"/>
        <end position="3315"/>
    </location>
</feature>
<keyword evidence="2" id="KW-1133">Transmembrane helix</keyword>
<accession>A0A286UMM9</accession>
<sequence length="3315" mass="372788">MKGILLFLWKLCGGYGDYDGWGRLLVLIIQIIFACLVFRAWIGPLILRKLSKRIRVRRISLRSARGVYIRLNSMTIKIDRVGLSYHPHTEATRRFSFKIEGLHIEVHEIKVSPTPQSPPLLRRLSMLPTLSDLSPSPIASHLWSTYSDIYELIEPYARPVIRSFFVAVTRFIIRCLPALTQVIDLEMDRVLISFTTAPETHIALRSLTLSTTVTFTSLDSVVGAQRPAPNIRRHRTFLSMSQLQNRLAGSAKRVVGRAWGQTRGKASLELKIQGVSGFADSEKWDWSGGSIPIDVEGSHYGASCFSFVTHPSHRKSMCFDIPGCTELISTFRFGPTNKIIEDHSISLSLKLPSILIESRPLIVFIDSVKKLRVASQSYNVQDLPPRRFFRSSTLFSISGTSIRQPVNNKPTTAKFSLLGSIDVQIRDIIVQYTLGRSSRSFRGNVRNLNCVVHYGKPKKTIIYNDFLGNSLETNSRYDADVLSLSLLAKDVTILRGGLSSDSPLSRVVSIGLIEIQGFATQIIPHMAPPIVLSGDPNSSLLVLKTSIASPQLSERIDIIGDVIDELRSMGSAKPKTPRQHTRVLHFVPRIKLDFIVEDVAACIIPASGEASSLSSFILSSTQCVMSFSTSFKHFPIGRPKHPEITENIHTPLEMDFCFHSVLGPAFVTIIPKPFHISNSSGKASGSRQPSNMGDPLLSLSTIEFVMKGQTLGGHLDSSNCVSLDLESTLADIKCVTDALSVELWQPSAIASLSNLFTTIRSFGPGEKTSSKKSILDQLPADVKVHFAIGHIGIIITGRDINPKEDLDLSRGIALKAGLSVQLCTPFNPDHHIRDSRRFTNILNRQRLGLPDDISTNSISSSGLGLTSDRYARLRCAVWGLSLRTSLATEYDADQAYITEEEAEEVRSSEFLWMKYLVVDVSLNPLIKRNDSVECEESLQISIRVPYIKSRVQLLHIYCALLAFSTIQELSNPRKVSRSKYIEGHSPRINITGKLSVDTMQFLVKLPLQEEFCAKFDSLIVQVTDPNPLNVGLDSLLVWVPSPMEDTKWEELLWLRTWKLDASRSEGDKMSFSFEGDGARLRLPFNYIIADLILDLNVFAKSIKHLITICSSKKYEEVGIPEPEATKIVPNLEFKVQCLSIEAMDDPLESKLGLIWRAGQDAVRTRLERDEAFEAKLEAIKTSDLSQSSAPDQRFTAQHTVSAEDACERLMLVHTMSWMSLHREVRDEQRRNEEVIKREMKGRQTYSTIHEEELLVPLAAPLPNPPLLRLLLSHFSLRISPAFESSGLTEFLHDLGNGLPYETQYTLLIPVHLDMNIGASCITLRDYPLPLLNIVQCSSSDTEAWSIETDLVIAEELGDSDCVIWKDCLVVPTDTGLSGTQSLTVSIPKTTMPVKTYASPIISIRTKELTEFCWGVSYSAALQDVMRVLDSLSTPPPDPSPSIGFWDKIRLILHWRVELAFAGRVHLNLKGSRNPYSTDCSGAGFAFCWDGNTRMTIGYENEDKELLQVISDNMLIVIPNFFKREVDNSAGGSIISSPIKGPISLNPGLEGRHDGFKKICAKFSSGIKWGIGFVLERACGIACLHCGGKQSCRLFTFRPHYEVVLKPKANIPVENSFEDSFNEFRSSYIHLSTSLISSVRHRASTMKLEPNSFHLSPKTFAHFWDWWELFDRFLSLPIRQGKLFPNARPPSKKFGKYLATIKYRLAVSQLFISHIYIDESKESWTNGITDCIGLKALVNRFEADMHQREQEATVPGPLPNTTKKIRHKPFCAVELKLIDVYLRVLLATFTDEAKCSVEMESPTSGSRLRHIKTERLENSNQFWVDLDDYVETDWRPTSDEPSLYMFPVASCPRFTYFRRTSGNQTQHTQGEGLMEPVESSRFDSEDSHICLMGKEPSVHHLQAEIVEKRLLELRQRLYMLKRSARQDPDEIDLIEKKIHHLEQHARQLRETDNTAFSSGQTGDYANYLMPSDISCPADWMEFDNVYQAHCPKFSLNNSSRDILMQYYYCSRARRGFEYHMATRAVKFIRDQAKLYMAMSKADDKEFRNRHSTGVAAQVAAHALKILTGNESKNYEGVEAETSSQDDFDPLDGWSEAVSLNKTHFCLLLKPQCILRSEASEDSVIILAAAQATLQAYSILDTANIDDPISGRVMTRSLAKLSEFQAFSPSATYSARHEGLPMEVFVDLRAETNDFVRLVPQTDATFRYDKFNRLRLKNNATSIEVNHANSHLQHQTDLIDVQMPRFTVAADSKNFESIANVITDLLLHSDSAHKLHLNKVETLLFRYDFSDLSSAADVVEGIQSRLRRAVEYRSVLESTVTDDEPEAYLELVKLKAHILLLSDELNLIFDAIKLVQESQDEKHNDTKLALKLHASSREISWDMIGNHCEMIAKVTVRDVDFTWLSRQDSSTVNALSLGDLQVFDGSPDAEWPEILAKYKEPSSHPLVKRGRFVQADWTILAPVGGITIYEQFILELHPMRLQLGEKIGRRIMEYVWPARRNRKRIENTSSPDPQEISTPSDLPIDTTPQHPAASIIVTRASLDSPNVLRRGKRFSAEGSRPALQRRITASRSFTDLRSAARQSSTSTKTTGSSDLLSANKLSALDLVFDQSRFVSAPQSMEQVQRKTGDDAVEMKTRSAQKTFILVRISSMHILLSFHKDGSFFCRDARIQTRELLYRNQTWSFEELADQFIPSDTSWRGWMKMALHQPLVPVLPVARELLSKTKWIAAKGKVTRQARKITAPIDRTKMSSDSPRNIGPVSSFPLSMPSVRVRRGSQYASLVGEDNSPDQTHRRQSSRPRSRTLASIYNVPSQLAPSSGRDTSESGESTGQLREPASGPSTDRKPYSGKIAGSILSPGLRGYKSYDHISENAKRRRTSSAEARNGDGTITLEGSQANVVVPDGGYPGLLESNLSLASAASNPFGRNDSSLNHEDDIVEHLDVIDPEISTISNLANAANAILIPPIGVYSRKPVVFLPKVPVSDAERASTHEDDLDRHVEEVLSKRIIIRRTLRGVWAFVKTPMGFITAVYGFCVVFWGAAIVLFLAKIINLHNSVQQGFWVEVSSQVENALFTVTGVGLIPWRVVDTYRILRILHFKRLTRKLRAQAKLPELYDEDDLPDPKYDPNYVHVLSEKQEKELHHHQRHFSKSQTWYRPHGTPTHRAFPINTALIICCFNDGNSIFQIILCGTMWGLNRFQRPAWSTGILIPASFLCGIVSAVFIWRGGQKTKRTKEVEERLRLALTIEHHPDKFKEVETEDSQNLTSETRREELHPSTDNDGSSFTKIQQSQANDEIIPRERDSSIFIEENMNIPPSTRR</sequence>
<feature type="compositionally biased region" description="Polar residues" evidence="1">
    <location>
        <begin position="3274"/>
        <end position="3289"/>
    </location>
</feature>
<reference evidence="6 7" key="1">
    <citation type="journal article" date="2017" name="Mol. Ecol.">
        <title>Comparative and population genomic landscape of Phellinus noxius: A hypervariable fungus causing root rot in trees.</title>
        <authorList>
            <person name="Chung C.L."/>
            <person name="Lee T.J."/>
            <person name="Akiba M."/>
            <person name="Lee H.H."/>
            <person name="Kuo T.H."/>
            <person name="Liu D."/>
            <person name="Ke H.M."/>
            <person name="Yokoi T."/>
            <person name="Roa M.B."/>
            <person name="Lu M.J."/>
            <person name="Chang Y.Y."/>
            <person name="Ann P.J."/>
            <person name="Tsai J.N."/>
            <person name="Chen C.Y."/>
            <person name="Tzean S.S."/>
            <person name="Ota Y."/>
            <person name="Hattori T."/>
            <person name="Sahashi N."/>
            <person name="Liou R.F."/>
            <person name="Kikuchi T."/>
            <person name="Tsai I.J."/>
        </authorList>
    </citation>
    <scope>NUCLEOTIDE SEQUENCE [LARGE SCALE GENOMIC DNA]</scope>
    <source>
        <strain evidence="6 7">FFPRI411160</strain>
    </source>
</reference>
<feature type="transmembrane region" description="Helical" evidence="2">
    <location>
        <begin position="24"/>
        <end position="47"/>
    </location>
</feature>
<keyword evidence="7" id="KW-1185">Reference proteome</keyword>
<feature type="compositionally biased region" description="Polar residues" evidence="1">
    <location>
        <begin position="2801"/>
        <end position="2829"/>
    </location>
</feature>
<dbReference type="Pfam" id="PF10344">
    <property type="entry name" value="Hobbit"/>
    <property type="match status" value="1"/>
</dbReference>
<evidence type="ECO:0000259" key="4">
    <source>
        <dbReference type="SMART" id="SM01215"/>
    </source>
</evidence>
<organism evidence="6 7">
    <name type="scientific">Pyrrhoderma noxium</name>
    <dbReference type="NCBI Taxonomy" id="2282107"/>
    <lineage>
        <taxon>Eukaryota</taxon>
        <taxon>Fungi</taxon>
        <taxon>Dikarya</taxon>
        <taxon>Basidiomycota</taxon>
        <taxon>Agaricomycotina</taxon>
        <taxon>Agaricomycetes</taxon>
        <taxon>Hymenochaetales</taxon>
        <taxon>Hymenochaetaceae</taxon>
        <taxon>Pyrrhoderma</taxon>
    </lineage>
</organism>
<dbReference type="Pfam" id="PF11204">
    <property type="entry name" value="DUF2985"/>
    <property type="match status" value="1"/>
</dbReference>
<evidence type="ECO:0000313" key="6">
    <source>
        <dbReference type="EMBL" id="PAV20867.1"/>
    </source>
</evidence>
<protein>
    <submittedName>
        <fullName evidence="6">Uncharacterized protein</fullName>
    </submittedName>
</protein>
<dbReference type="STRING" id="2282107.A0A286UMM9"/>
<feature type="compositionally biased region" description="Basic and acidic residues" evidence="1">
    <location>
        <begin position="3263"/>
        <end position="3273"/>
    </location>
</feature>
<dbReference type="OrthoDB" id="1562405at2759"/>
<evidence type="ECO:0000259" key="3">
    <source>
        <dbReference type="SMART" id="SM01214"/>
    </source>
</evidence>
<feature type="domain" description="FMP27 WPPW motif-containing RBG unit" evidence="5">
    <location>
        <begin position="1732"/>
        <end position="2183"/>
    </location>
</feature>
<dbReference type="InterPro" id="IPR045167">
    <property type="entry name" value="Hobbit"/>
</dbReference>
<feature type="compositionally biased region" description="Low complexity" evidence="1">
    <location>
        <begin position="2581"/>
        <end position="2591"/>
    </location>
</feature>
<evidence type="ECO:0000313" key="7">
    <source>
        <dbReference type="Proteomes" id="UP000217199"/>
    </source>
</evidence>
<keyword evidence="2" id="KW-0472">Membrane</keyword>
<comment type="caution">
    <text evidence="6">The sequence shown here is derived from an EMBL/GenBank/DDBJ whole genome shotgun (WGS) entry which is preliminary data.</text>
</comment>
<dbReference type="PROSITE" id="PS51257">
    <property type="entry name" value="PROKAR_LIPOPROTEIN"/>
    <property type="match status" value="1"/>
</dbReference>
<dbReference type="InterPro" id="IPR019441">
    <property type="entry name" value="FMP27/BLTP2/Hobbit_GFWDK_RBG"/>
</dbReference>
<dbReference type="SMART" id="SM01214">
    <property type="entry name" value="Fmp27_GFWDK"/>
    <property type="match status" value="1"/>
</dbReference>
<feature type="compositionally biased region" description="Polar residues" evidence="1">
    <location>
        <begin position="2505"/>
        <end position="2518"/>
    </location>
</feature>
<dbReference type="Proteomes" id="UP000217199">
    <property type="component" value="Unassembled WGS sequence"/>
</dbReference>
<feature type="region of interest" description="Disordered" evidence="1">
    <location>
        <begin position="2503"/>
        <end position="2523"/>
    </location>
</feature>
<feature type="domain" description="FMP27/BLTP2/Hobbit GFWDK motif-containing RBG unit" evidence="3">
    <location>
        <begin position="1325"/>
        <end position="1477"/>
    </location>
</feature>
<dbReference type="PANTHER" id="PTHR15678:SF6">
    <property type="entry name" value="BRIDGE-LIKE LIPID TRANSFER PROTEIN FAMILY MEMBER 2"/>
    <property type="match status" value="1"/>
</dbReference>
<feature type="transmembrane region" description="Helical" evidence="2">
    <location>
        <begin position="3021"/>
        <end position="3044"/>
    </location>
</feature>
<evidence type="ECO:0000256" key="1">
    <source>
        <dbReference type="SAM" id="MobiDB-lite"/>
    </source>
</evidence>
<dbReference type="SMART" id="SM01216">
    <property type="entry name" value="Fmp27_WPPW"/>
    <property type="match status" value="1"/>
</dbReference>
<dbReference type="EMBL" id="NBII01000003">
    <property type="protein sequence ID" value="PAV20867.1"/>
    <property type="molecule type" value="Genomic_DNA"/>
</dbReference>
<feature type="domain" description="FMP27 SW motif-containing RBG unit" evidence="4">
    <location>
        <begin position="1204"/>
        <end position="1307"/>
    </location>
</feature>
<keyword evidence="2" id="KW-0812">Transmembrane</keyword>
<name>A0A286UMM9_9AGAM</name>
<proteinExistence type="predicted"/>